<evidence type="ECO:0000313" key="18">
    <source>
        <dbReference type="Proteomes" id="UP000035553"/>
    </source>
</evidence>
<dbReference type="GO" id="GO:0005886">
    <property type="term" value="C:plasma membrane"/>
    <property type="evidence" value="ECO:0007669"/>
    <property type="project" value="UniProtKB-SubCell"/>
</dbReference>
<evidence type="ECO:0000256" key="3">
    <source>
        <dbReference type="ARBA" id="ARBA00005712"/>
    </source>
</evidence>
<evidence type="ECO:0000259" key="15">
    <source>
        <dbReference type="Pfam" id="PF00401"/>
    </source>
</evidence>
<keyword evidence="9 12" id="KW-0066">ATP synthesis</keyword>
<dbReference type="Pfam" id="PF02823">
    <property type="entry name" value="ATP-synt_DE_N"/>
    <property type="match status" value="1"/>
</dbReference>
<organism evidence="17 18">
    <name type="scientific">Sporolactobacillus inulinus CASD</name>
    <dbReference type="NCBI Taxonomy" id="1069536"/>
    <lineage>
        <taxon>Bacteria</taxon>
        <taxon>Bacillati</taxon>
        <taxon>Bacillota</taxon>
        <taxon>Bacilli</taxon>
        <taxon>Bacillales</taxon>
        <taxon>Sporolactobacillaceae</taxon>
        <taxon>Sporolactobacillus</taxon>
    </lineage>
</organism>
<keyword evidence="18" id="KW-1185">Reference proteome</keyword>
<proteinExistence type="inferred from homology"/>
<keyword evidence="12" id="KW-0375">Hydrogen ion transport</keyword>
<keyword evidence="14" id="KW-0175">Coiled coil</keyword>
<evidence type="ECO:0000256" key="9">
    <source>
        <dbReference type="ARBA" id="ARBA00023310"/>
    </source>
</evidence>
<evidence type="ECO:0000256" key="6">
    <source>
        <dbReference type="ARBA" id="ARBA00023065"/>
    </source>
</evidence>
<dbReference type="AlphaFoldDB" id="A0A0U1QKI3"/>
<dbReference type="NCBIfam" id="NF001846">
    <property type="entry name" value="PRK00571.1-3"/>
    <property type="match status" value="1"/>
</dbReference>
<dbReference type="GO" id="GO:0045259">
    <property type="term" value="C:proton-transporting ATP synthase complex"/>
    <property type="evidence" value="ECO:0007669"/>
    <property type="project" value="UniProtKB-KW"/>
</dbReference>
<gene>
    <name evidence="12" type="primary">atpC</name>
    <name evidence="17" type="ORF">SINU_13915</name>
</gene>
<evidence type="ECO:0000256" key="1">
    <source>
        <dbReference type="ARBA" id="ARBA00003543"/>
    </source>
</evidence>
<sequence length="142" mass="15546">MSTVHTDIVTPAGKVYEGDVHMVCVRSKDGELGILPNHLPIVAPLEIALVRLKHEDEKIVDYVAVHGGFIQVSRKSITILSEAAELKADIDVARAEKAKAEAEEQLNTLHETSEGYEEAHLKLKRSELRLSTAAIDDSIPEA</sequence>
<evidence type="ECO:0000256" key="5">
    <source>
        <dbReference type="ARBA" id="ARBA00022448"/>
    </source>
</evidence>
<dbReference type="NCBIfam" id="TIGR01216">
    <property type="entry name" value="ATP_synt_epsi"/>
    <property type="match status" value="1"/>
</dbReference>
<evidence type="ECO:0000256" key="2">
    <source>
        <dbReference type="ARBA" id="ARBA00004184"/>
    </source>
</evidence>
<evidence type="ECO:0000313" key="17">
    <source>
        <dbReference type="EMBL" id="KLI01328.1"/>
    </source>
</evidence>
<keyword evidence="12" id="KW-1003">Cell membrane</keyword>
<evidence type="ECO:0000256" key="14">
    <source>
        <dbReference type="SAM" id="Coils"/>
    </source>
</evidence>
<name>A0A0U1QKI3_9BACL</name>
<comment type="subunit">
    <text evidence="12 13">F-type ATPases have 2 components, CF(1) - the catalytic core - and CF(0) - the membrane proton channel. CF(1) has five subunits: alpha(3), beta(3), gamma(1), delta(1), epsilon(1). CF(0) has three main subunits: a, b and c.</text>
</comment>
<dbReference type="PANTHER" id="PTHR13822">
    <property type="entry name" value="ATP SYNTHASE DELTA/EPSILON CHAIN"/>
    <property type="match status" value="1"/>
</dbReference>
<keyword evidence="7 12" id="KW-0472">Membrane</keyword>
<dbReference type="EMBL" id="AFVQ02000220">
    <property type="protein sequence ID" value="KLI01328.1"/>
    <property type="molecule type" value="Genomic_DNA"/>
</dbReference>
<accession>A0A0U1QKI3</accession>
<dbReference type="STRING" id="1069536.SINU_13915"/>
<dbReference type="PANTHER" id="PTHR13822:SF10">
    <property type="entry name" value="ATP SYNTHASE EPSILON CHAIN, CHLOROPLASTIC"/>
    <property type="match status" value="1"/>
</dbReference>
<evidence type="ECO:0000256" key="8">
    <source>
        <dbReference type="ARBA" id="ARBA00023196"/>
    </source>
</evidence>
<evidence type="ECO:0000256" key="11">
    <source>
        <dbReference type="ARBA" id="ARBA00031795"/>
    </source>
</evidence>
<evidence type="ECO:0000259" key="16">
    <source>
        <dbReference type="Pfam" id="PF02823"/>
    </source>
</evidence>
<dbReference type="InterPro" id="IPR020547">
    <property type="entry name" value="ATP_synth_F1_esu_C"/>
</dbReference>
<comment type="subcellular location">
    <subcellularLocation>
        <location evidence="12">Cell membrane</location>
        <topology evidence="12">Peripheral membrane protein</topology>
    </subcellularLocation>
    <subcellularLocation>
        <location evidence="2">Endomembrane system</location>
        <topology evidence="2">Peripheral membrane protein</topology>
    </subcellularLocation>
</comment>
<comment type="similarity">
    <text evidence="3 12 13">Belongs to the ATPase epsilon chain family.</text>
</comment>
<feature type="domain" description="ATP synthase F1 complex delta/epsilon subunit N-terminal" evidence="16">
    <location>
        <begin position="5"/>
        <end position="84"/>
    </location>
</feature>
<evidence type="ECO:0000256" key="7">
    <source>
        <dbReference type="ARBA" id="ARBA00023136"/>
    </source>
</evidence>
<dbReference type="RefSeq" id="WP_010026063.1">
    <property type="nucleotide sequence ID" value="NZ_AFVQ02000220.1"/>
</dbReference>
<evidence type="ECO:0000256" key="4">
    <source>
        <dbReference type="ARBA" id="ARBA00014480"/>
    </source>
</evidence>
<dbReference type="Gene3D" id="2.60.15.10">
    <property type="entry name" value="F0F1 ATP synthase delta/epsilon subunit, N-terminal"/>
    <property type="match status" value="1"/>
</dbReference>
<evidence type="ECO:0000256" key="12">
    <source>
        <dbReference type="HAMAP-Rule" id="MF_00530"/>
    </source>
</evidence>
<evidence type="ECO:0000256" key="10">
    <source>
        <dbReference type="ARBA" id="ARBA00030215"/>
    </source>
</evidence>
<comment type="function">
    <text evidence="1 12">Produces ATP from ADP in the presence of a proton gradient across the membrane.</text>
</comment>
<dbReference type="GO" id="GO:0005524">
    <property type="term" value="F:ATP binding"/>
    <property type="evidence" value="ECO:0007669"/>
    <property type="project" value="UniProtKB-UniRule"/>
</dbReference>
<protein>
    <recommendedName>
        <fullName evidence="4 12">ATP synthase epsilon chain</fullName>
    </recommendedName>
    <alternativeName>
        <fullName evidence="11 12">ATP synthase F1 sector epsilon subunit</fullName>
    </alternativeName>
    <alternativeName>
        <fullName evidence="10 12">F-ATPase epsilon subunit</fullName>
    </alternativeName>
</protein>
<dbReference type="GO" id="GO:0012505">
    <property type="term" value="C:endomembrane system"/>
    <property type="evidence" value="ECO:0007669"/>
    <property type="project" value="UniProtKB-SubCell"/>
</dbReference>
<reference evidence="17 18" key="1">
    <citation type="journal article" date="2011" name="J. Bacteriol.">
        <title>Draft genome sequence of Sporolactobacillus inulinus strain CASD, an efficient D-lactic acid-producing bacterium with high-concentration lactate tolerance capability.</title>
        <authorList>
            <person name="Yu B."/>
            <person name="Su F."/>
            <person name="Wang L."/>
            <person name="Xu K."/>
            <person name="Zhao B."/>
            <person name="Xu P."/>
        </authorList>
    </citation>
    <scope>NUCLEOTIDE SEQUENCE [LARGE SCALE GENOMIC DNA]</scope>
    <source>
        <strain evidence="17 18">CASD</strain>
    </source>
</reference>
<comment type="caution">
    <text evidence="17">The sequence shown here is derived from an EMBL/GenBank/DDBJ whole genome shotgun (WGS) entry which is preliminary data.</text>
</comment>
<keyword evidence="5 12" id="KW-0813">Transport</keyword>
<dbReference type="HAMAP" id="MF_00530">
    <property type="entry name" value="ATP_synth_epsil_bac"/>
    <property type="match status" value="1"/>
</dbReference>
<dbReference type="InterPro" id="IPR020546">
    <property type="entry name" value="ATP_synth_F1_dsu/esu_N"/>
</dbReference>
<dbReference type="OrthoDB" id="9804110at2"/>
<feature type="coiled-coil region" evidence="14">
    <location>
        <begin position="83"/>
        <end position="119"/>
    </location>
</feature>
<dbReference type="SUPFAM" id="SSF51344">
    <property type="entry name" value="Epsilon subunit of F1F0-ATP synthase N-terminal domain"/>
    <property type="match status" value="1"/>
</dbReference>
<dbReference type="Proteomes" id="UP000035553">
    <property type="component" value="Unassembled WGS sequence"/>
</dbReference>
<dbReference type="InterPro" id="IPR001469">
    <property type="entry name" value="ATP_synth_F1_dsu/esu"/>
</dbReference>
<dbReference type="InterPro" id="IPR036771">
    <property type="entry name" value="ATPsynth_dsu/esu_N"/>
</dbReference>
<keyword evidence="8 12" id="KW-0139">CF(1)</keyword>
<dbReference type="GO" id="GO:0046933">
    <property type="term" value="F:proton-transporting ATP synthase activity, rotational mechanism"/>
    <property type="evidence" value="ECO:0007669"/>
    <property type="project" value="UniProtKB-UniRule"/>
</dbReference>
<evidence type="ECO:0000256" key="13">
    <source>
        <dbReference type="RuleBase" id="RU003656"/>
    </source>
</evidence>
<dbReference type="CDD" id="cd12152">
    <property type="entry name" value="F1-ATPase_delta"/>
    <property type="match status" value="1"/>
</dbReference>
<keyword evidence="6 12" id="KW-0406">Ion transport</keyword>
<dbReference type="Gene3D" id="1.20.5.440">
    <property type="entry name" value="ATP synthase delta/epsilon subunit, C-terminal domain"/>
    <property type="match status" value="1"/>
</dbReference>
<feature type="domain" description="ATP synthase epsilon subunit C-terminal" evidence="15">
    <location>
        <begin position="89"/>
        <end position="133"/>
    </location>
</feature>
<dbReference type="Pfam" id="PF00401">
    <property type="entry name" value="ATP-synt_DE"/>
    <property type="match status" value="1"/>
</dbReference>